<reference evidence="6" key="1">
    <citation type="journal article" date="2023" name="Mol. Phylogenet. Evol.">
        <title>Genome-scale phylogeny and comparative genomics of the fungal order Sordariales.</title>
        <authorList>
            <person name="Hensen N."/>
            <person name="Bonometti L."/>
            <person name="Westerberg I."/>
            <person name="Brannstrom I.O."/>
            <person name="Guillou S."/>
            <person name="Cros-Aarteil S."/>
            <person name="Calhoun S."/>
            <person name="Haridas S."/>
            <person name="Kuo A."/>
            <person name="Mondo S."/>
            <person name="Pangilinan J."/>
            <person name="Riley R."/>
            <person name="LaButti K."/>
            <person name="Andreopoulos B."/>
            <person name="Lipzen A."/>
            <person name="Chen C."/>
            <person name="Yan M."/>
            <person name="Daum C."/>
            <person name="Ng V."/>
            <person name="Clum A."/>
            <person name="Steindorff A."/>
            <person name="Ohm R.A."/>
            <person name="Martin F."/>
            <person name="Silar P."/>
            <person name="Natvig D.O."/>
            <person name="Lalanne C."/>
            <person name="Gautier V."/>
            <person name="Ament-Velasquez S.L."/>
            <person name="Kruys A."/>
            <person name="Hutchinson M.I."/>
            <person name="Powell A.J."/>
            <person name="Barry K."/>
            <person name="Miller A.N."/>
            <person name="Grigoriev I.V."/>
            <person name="Debuchy R."/>
            <person name="Gladieux P."/>
            <person name="Hiltunen Thoren M."/>
            <person name="Johannesson H."/>
        </authorList>
    </citation>
    <scope>NUCLEOTIDE SEQUENCE</scope>
    <source>
        <strain evidence="6">CBS 315.58</strain>
    </source>
</reference>
<evidence type="ECO:0000313" key="7">
    <source>
        <dbReference type="Proteomes" id="UP001303160"/>
    </source>
</evidence>
<feature type="non-terminal residue" evidence="6">
    <location>
        <position position="1"/>
    </location>
</feature>
<dbReference type="Pfam" id="PF17100">
    <property type="entry name" value="NACHT_N"/>
    <property type="match status" value="1"/>
</dbReference>
<dbReference type="AlphaFoldDB" id="A0AAN7AR72"/>
<evidence type="ECO:0008006" key="8">
    <source>
        <dbReference type="Google" id="ProtNLM"/>
    </source>
</evidence>
<protein>
    <recommendedName>
        <fullName evidence="8">NACHT domain-containing protein</fullName>
    </recommendedName>
</protein>
<dbReference type="InterPro" id="IPR054471">
    <property type="entry name" value="GPIID_WHD"/>
</dbReference>
<feature type="domain" description="NWD NACHT-NTPase N-terminal" evidence="3">
    <location>
        <begin position="1"/>
        <end position="214"/>
    </location>
</feature>
<dbReference type="PANTHER" id="PTHR10039:SF17">
    <property type="entry name" value="FUNGAL STAND N-TERMINAL GOODBYE DOMAIN-CONTAINING PROTEIN-RELATED"/>
    <property type="match status" value="1"/>
</dbReference>
<evidence type="ECO:0000313" key="6">
    <source>
        <dbReference type="EMBL" id="KAK4196358.1"/>
    </source>
</evidence>
<dbReference type="SUPFAM" id="SSF52540">
    <property type="entry name" value="P-loop containing nucleoside triphosphate hydrolases"/>
    <property type="match status" value="1"/>
</dbReference>
<name>A0AAN7AR72_9PEZI</name>
<dbReference type="EMBL" id="MU863987">
    <property type="protein sequence ID" value="KAK4196358.1"/>
    <property type="molecule type" value="Genomic_DNA"/>
</dbReference>
<dbReference type="Pfam" id="PF22939">
    <property type="entry name" value="WHD_GPIID"/>
    <property type="match status" value="1"/>
</dbReference>
<feature type="domain" description="Nephrocystin 3-like N-terminal" evidence="5">
    <location>
        <begin position="297"/>
        <end position="465"/>
    </location>
</feature>
<sequence length="744" mass="85562">LWAQAYDEVATRNPELIGDFEEILLHIDLDSHSLELRDPHLRHNGDNQDRHVLLDAVIERGLRRTQAWAGRLETAGEISTTFAQVGNIIQSILSASFPQAGAAWLGISILLKGLANASEQSSNNREGIVYVGSRAGWYQALFSIGDNLQQGRLSGLRQRLEERIINLFVTIIAYQMNSVREYYRNQVAVALLNSVAIRTWEIELEKVKASEHEVVVCLEQYDRRLLQDRLSSLTATARQLESKITERFEAEKRRAEDERNRRQEEDQTRAAKLIGKFRLSGLNYDEFMDSNPDPVQGTCQWFFDDERVRRWISGSQKLLLVTAMPGQGKSVLARSLVHLWREEKRNIVCHFFFKDSNKIQKSTTMALCAILHQILRQCPFIALRAEKVITQEGEGLTESMESLWRVLEEVISHIRPERAPVLCVLDALDECDYEACQNLLRKIKGYCQVGGAQSMPELKFILTARPLDGITQRLTGVSKVSLDPKEKSDAISSDIELVIETRVKEMAPGKFWSDDLRLKIREVFREKGTQFTYLWLKLVFDLLEDERVLSDDEEWIRIITKLPPTVNEAYETLLGQIKPTMERDVRKLLSIMLCVERPLEVEEMNVALKAALSHTPAVNRIYMKDTDGFKTWINSHCGFFVQIYKNKLQLIHQTAKEFLTTANVLVPVRSSNQGRWQGSFRMDEGHRSLRNLCCRYLADRTSYWKSVEWEGSHAYPNWLHQGDETLSSLDRFIPYAISGRGYHN</sequence>
<dbReference type="PANTHER" id="PTHR10039">
    <property type="entry name" value="AMELOGENIN"/>
    <property type="match status" value="1"/>
</dbReference>
<evidence type="ECO:0000259" key="3">
    <source>
        <dbReference type="Pfam" id="PF17100"/>
    </source>
</evidence>
<dbReference type="InterPro" id="IPR027417">
    <property type="entry name" value="P-loop_NTPase"/>
</dbReference>
<dbReference type="Pfam" id="PF24883">
    <property type="entry name" value="NPHP3_N"/>
    <property type="match status" value="1"/>
</dbReference>
<feature type="non-terminal residue" evidence="6">
    <location>
        <position position="744"/>
    </location>
</feature>
<organism evidence="6 7">
    <name type="scientific">Triangularia verruculosa</name>
    <dbReference type="NCBI Taxonomy" id="2587418"/>
    <lineage>
        <taxon>Eukaryota</taxon>
        <taxon>Fungi</taxon>
        <taxon>Dikarya</taxon>
        <taxon>Ascomycota</taxon>
        <taxon>Pezizomycotina</taxon>
        <taxon>Sordariomycetes</taxon>
        <taxon>Sordariomycetidae</taxon>
        <taxon>Sordariales</taxon>
        <taxon>Podosporaceae</taxon>
        <taxon>Triangularia</taxon>
    </lineage>
</organism>
<gene>
    <name evidence="6" type="ORF">QBC40DRAFT_155566</name>
</gene>
<dbReference type="InterPro" id="IPR031359">
    <property type="entry name" value="NACHT_N"/>
</dbReference>
<feature type="domain" description="GPI inositol-deacylase winged helix" evidence="4">
    <location>
        <begin position="582"/>
        <end position="661"/>
    </location>
</feature>
<comment type="caution">
    <text evidence="6">The sequence shown here is derived from an EMBL/GenBank/DDBJ whole genome shotgun (WGS) entry which is preliminary data.</text>
</comment>
<keyword evidence="2" id="KW-0175">Coiled coil</keyword>
<keyword evidence="1" id="KW-0677">Repeat</keyword>
<dbReference type="Gene3D" id="3.40.50.300">
    <property type="entry name" value="P-loop containing nucleotide triphosphate hydrolases"/>
    <property type="match status" value="1"/>
</dbReference>
<proteinExistence type="predicted"/>
<accession>A0AAN7AR72</accession>
<dbReference type="InterPro" id="IPR056884">
    <property type="entry name" value="NPHP3-like_N"/>
</dbReference>
<reference evidence="6" key="2">
    <citation type="submission" date="2023-05" db="EMBL/GenBank/DDBJ databases">
        <authorList>
            <consortium name="Lawrence Berkeley National Laboratory"/>
            <person name="Steindorff A."/>
            <person name="Hensen N."/>
            <person name="Bonometti L."/>
            <person name="Westerberg I."/>
            <person name="Brannstrom I.O."/>
            <person name="Guillou S."/>
            <person name="Cros-Aarteil S."/>
            <person name="Calhoun S."/>
            <person name="Haridas S."/>
            <person name="Kuo A."/>
            <person name="Mondo S."/>
            <person name="Pangilinan J."/>
            <person name="Riley R."/>
            <person name="Labutti K."/>
            <person name="Andreopoulos B."/>
            <person name="Lipzen A."/>
            <person name="Chen C."/>
            <person name="Yanf M."/>
            <person name="Daum C."/>
            <person name="Ng V."/>
            <person name="Clum A."/>
            <person name="Ohm R."/>
            <person name="Martin F."/>
            <person name="Silar P."/>
            <person name="Natvig D."/>
            <person name="Lalanne C."/>
            <person name="Gautier V."/>
            <person name="Ament-Velasquez S.L."/>
            <person name="Kruys A."/>
            <person name="Hutchinson M.I."/>
            <person name="Powell A.J."/>
            <person name="Barry K."/>
            <person name="Miller A.N."/>
            <person name="Grigoriev I.V."/>
            <person name="Debuchy R."/>
            <person name="Gladieux P."/>
            <person name="Thoren M.H."/>
            <person name="Johannesson H."/>
        </authorList>
    </citation>
    <scope>NUCLEOTIDE SEQUENCE</scope>
    <source>
        <strain evidence="6">CBS 315.58</strain>
    </source>
</reference>
<feature type="coiled-coil region" evidence="2">
    <location>
        <begin position="223"/>
        <end position="268"/>
    </location>
</feature>
<evidence type="ECO:0000259" key="5">
    <source>
        <dbReference type="Pfam" id="PF24883"/>
    </source>
</evidence>
<dbReference type="Proteomes" id="UP001303160">
    <property type="component" value="Unassembled WGS sequence"/>
</dbReference>
<evidence type="ECO:0000259" key="4">
    <source>
        <dbReference type="Pfam" id="PF22939"/>
    </source>
</evidence>
<evidence type="ECO:0000256" key="1">
    <source>
        <dbReference type="ARBA" id="ARBA00022737"/>
    </source>
</evidence>
<evidence type="ECO:0000256" key="2">
    <source>
        <dbReference type="SAM" id="Coils"/>
    </source>
</evidence>
<keyword evidence="7" id="KW-1185">Reference proteome</keyword>